<organism evidence="2 3">
    <name type="scientific">Nocardiopsis dassonvillei (strain ATCC 23218 / DSM 43111 / CIP 107115 / JCM 7437 / KCTC 9190 / NBRC 14626 / NCTC 10488 / NRRL B-5397 / IMRU 509)</name>
    <name type="common">Actinomadura dassonvillei</name>
    <dbReference type="NCBI Taxonomy" id="446468"/>
    <lineage>
        <taxon>Bacteria</taxon>
        <taxon>Bacillati</taxon>
        <taxon>Actinomycetota</taxon>
        <taxon>Actinomycetes</taxon>
        <taxon>Streptosporangiales</taxon>
        <taxon>Nocardiopsidaceae</taxon>
        <taxon>Nocardiopsis</taxon>
    </lineage>
</organism>
<sequence length="59" mass="6373">MSIQTTPWHKSSYSNEAGTCVEVSEGPVTGIRDNQNPNLEPLDFTPGAWARFLGGLHTG</sequence>
<dbReference type="STRING" id="446468.Ndas_4489"/>
<name>D7AXZ9_NOCDD</name>
<dbReference type="EMBL" id="CP002040">
    <property type="protein sequence ID" value="ADH69877.1"/>
    <property type="molecule type" value="Genomic_DNA"/>
</dbReference>
<dbReference type="GeneID" id="91487030"/>
<dbReference type="Proteomes" id="UP000002219">
    <property type="component" value="Chromosome 1"/>
</dbReference>
<feature type="domain" description="DUF397" evidence="1">
    <location>
        <begin position="7"/>
        <end position="56"/>
    </location>
</feature>
<dbReference type="OrthoDB" id="3430814at2"/>
<proteinExistence type="predicted"/>
<keyword evidence="3" id="KW-1185">Reference proteome</keyword>
<reference evidence="2 3" key="1">
    <citation type="journal article" date="2010" name="Stand. Genomic Sci.">
        <title>Complete genome sequence of Nocardiopsis dassonvillei type strain (IMRU 509).</title>
        <authorList>
            <person name="Sun H."/>
            <person name="Lapidus A."/>
            <person name="Nolan M."/>
            <person name="Lucas S."/>
            <person name="Del Rio T.G."/>
            <person name="Tice H."/>
            <person name="Cheng J.F."/>
            <person name="Tapia R."/>
            <person name="Han C."/>
            <person name="Goodwin L."/>
            <person name="Pitluck S."/>
            <person name="Pagani I."/>
            <person name="Ivanova N."/>
            <person name="Mavromatis K."/>
            <person name="Mikhailova N."/>
            <person name="Pati A."/>
            <person name="Chen A."/>
            <person name="Palaniappan K."/>
            <person name="Land M."/>
            <person name="Hauser L."/>
            <person name="Chang Y.J."/>
            <person name="Jeffries C.D."/>
            <person name="Djao O.D."/>
            <person name="Rohde M."/>
            <person name="Sikorski J."/>
            <person name="Goker M."/>
            <person name="Woyke T."/>
            <person name="Bristow J."/>
            <person name="Eisen J.A."/>
            <person name="Markowitz V."/>
            <person name="Hugenholtz P."/>
            <person name="Kyrpides N.C."/>
            <person name="Klenk H.P."/>
        </authorList>
    </citation>
    <scope>NUCLEOTIDE SEQUENCE [LARGE SCALE GENOMIC DNA]</scope>
    <source>
        <strain evidence="3">ATCC 23218 / DSM 43111 / CIP 107115 / JCM 7437 / KCTC 9190 / NBRC 14626 / NCTC 10488 / NRRL B-5397 / IMRU 509</strain>
    </source>
</reference>
<protein>
    <recommendedName>
        <fullName evidence="1">DUF397 domain-containing protein</fullName>
    </recommendedName>
</protein>
<dbReference type="KEGG" id="nda:Ndas_4489"/>
<evidence type="ECO:0000313" key="2">
    <source>
        <dbReference type="EMBL" id="ADH69877.1"/>
    </source>
</evidence>
<dbReference type="Pfam" id="PF04149">
    <property type="entry name" value="DUF397"/>
    <property type="match status" value="1"/>
</dbReference>
<dbReference type="AlphaFoldDB" id="D7AXZ9"/>
<evidence type="ECO:0000313" key="3">
    <source>
        <dbReference type="Proteomes" id="UP000002219"/>
    </source>
</evidence>
<accession>D7AXZ9</accession>
<evidence type="ECO:0000259" key="1">
    <source>
        <dbReference type="Pfam" id="PF04149"/>
    </source>
</evidence>
<dbReference type="InterPro" id="IPR007278">
    <property type="entry name" value="DUF397"/>
</dbReference>
<dbReference type="HOGENOM" id="CLU_131550_3_1_11"/>
<gene>
    <name evidence="2" type="ordered locus">Ndas_4489</name>
</gene>
<dbReference type="RefSeq" id="WP_013155484.1">
    <property type="nucleotide sequence ID" value="NC_014210.1"/>
</dbReference>